<feature type="transmembrane region" description="Helical" evidence="1">
    <location>
        <begin position="100"/>
        <end position="121"/>
    </location>
</feature>
<organism evidence="2 3">
    <name type="scientific">Paenibacillus chibensis</name>
    <dbReference type="NCBI Taxonomy" id="59846"/>
    <lineage>
        <taxon>Bacteria</taxon>
        <taxon>Bacillati</taxon>
        <taxon>Bacillota</taxon>
        <taxon>Bacilli</taxon>
        <taxon>Bacillales</taxon>
        <taxon>Paenibacillaceae</taxon>
        <taxon>Paenibacillus</taxon>
    </lineage>
</organism>
<protein>
    <recommendedName>
        <fullName evidence="4">Integron gene cassette protein</fullName>
    </recommendedName>
</protein>
<accession>A0ABU6Q1X1</accession>
<keyword evidence="1" id="KW-0812">Transmembrane</keyword>
<dbReference type="EMBL" id="JARTLD010000068">
    <property type="protein sequence ID" value="MED5020562.1"/>
    <property type="molecule type" value="Genomic_DNA"/>
</dbReference>
<evidence type="ECO:0000256" key="1">
    <source>
        <dbReference type="SAM" id="Phobius"/>
    </source>
</evidence>
<reference evidence="2 3" key="1">
    <citation type="submission" date="2023-03" db="EMBL/GenBank/DDBJ databases">
        <title>Bacillus Genome Sequencing.</title>
        <authorList>
            <person name="Dunlap C."/>
        </authorList>
    </citation>
    <scope>NUCLEOTIDE SEQUENCE [LARGE SCALE GENOMIC DNA]</scope>
    <source>
        <strain evidence="2 3">NRS-52</strain>
    </source>
</reference>
<dbReference type="RefSeq" id="WP_328282021.1">
    <property type="nucleotide sequence ID" value="NZ_JARTLD010000068.1"/>
</dbReference>
<comment type="caution">
    <text evidence="2">The sequence shown here is derived from an EMBL/GenBank/DDBJ whole genome shotgun (WGS) entry which is preliminary data.</text>
</comment>
<feature type="transmembrane region" description="Helical" evidence="1">
    <location>
        <begin position="63"/>
        <end position="80"/>
    </location>
</feature>
<name>A0ABU6Q1X1_9BACL</name>
<keyword evidence="1" id="KW-0472">Membrane</keyword>
<proteinExistence type="predicted"/>
<dbReference type="Proteomes" id="UP001343257">
    <property type="component" value="Unassembled WGS sequence"/>
</dbReference>
<evidence type="ECO:0008006" key="4">
    <source>
        <dbReference type="Google" id="ProtNLM"/>
    </source>
</evidence>
<evidence type="ECO:0000313" key="3">
    <source>
        <dbReference type="Proteomes" id="UP001343257"/>
    </source>
</evidence>
<keyword evidence="1" id="KW-1133">Transmembrane helix</keyword>
<gene>
    <name evidence="2" type="ORF">P9847_25215</name>
</gene>
<feature type="transmembrane region" description="Helical" evidence="1">
    <location>
        <begin position="32"/>
        <end position="51"/>
    </location>
</feature>
<sequence>MRSLLGGLFIFASYLLSSRIVGSPIWNPDDDFVILSVFIAVIILTCVNAYIIHRHNKHDAKLWSFWLFISVVPGNAFVFYARYSTHPSGLAPFPWDWGLWGIYVPAIFGFFQIATLLALIFGRKSNA</sequence>
<keyword evidence="3" id="KW-1185">Reference proteome</keyword>
<evidence type="ECO:0000313" key="2">
    <source>
        <dbReference type="EMBL" id="MED5020562.1"/>
    </source>
</evidence>